<reference evidence="7 8" key="1">
    <citation type="submission" date="2023-01" db="EMBL/GenBank/DDBJ databases">
        <title>Complete genome sequence of Roseicyclus marinus strain Dej080120_10.</title>
        <authorList>
            <person name="Ueki S."/>
            <person name="Maruyama F."/>
        </authorList>
    </citation>
    <scope>NUCLEOTIDE SEQUENCE [LARGE SCALE GENOMIC DNA]</scope>
    <source>
        <strain evidence="7 8">Dej080120_10</strain>
    </source>
</reference>
<keyword evidence="4 5" id="KW-0472">Membrane</keyword>
<organism evidence="7 8">
    <name type="scientific">Roseicyclus marinus</name>
    <dbReference type="NCBI Taxonomy" id="2161673"/>
    <lineage>
        <taxon>Bacteria</taxon>
        <taxon>Pseudomonadati</taxon>
        <taxon>Pseudomonadota</taxon>
        <taxon>Alphaproteobacteria</taxon>
        <taxon>Rhodobacterales</taxon>
        <taxon>Roseobacteraceae</taxon>
        <taxon>Roseicyclus</taxon>
    </lineage>
</organism>
<evidence type="ECO:0000313" key="8">
    <source>
        <dbReference type="Proteomes" id="UP001337723"/>
    </source>
</evidence>
<dbReference type="Pfam" id="PF26002">
    <property type="entry name" value="Beta-barrel_AprE"/>
    <property type="match status" value="1"/>
</dbReference>
<dbReference type="PANTHER" id="PTHR30386:SF26">
    <property type="entry name" value="TRANSPORT PROTEIN COMB"/>
    <property type="match status" value="1"/>
</dbReference>
<feature type="transmembrane region" description="Helical" evidence="5">
    <location>
        <begin position="20"/>
        <end position="37"/>
    </location>
</feature>
<dbReference type="InterPro" id="IPR050739">
    <property type="entry name" value="MFP"/>
</dbReference>
<dbReference type="Gene3D" id="2.40.50.100">
    <property type="match status" value="1"/>
</dbReference>
<evidence type="ECO:0000256" key="3">
    <source>
        <dbReference type="ARBA" id="ARBA00022989"/>
    </source>
</evidence>
<dbReference type="AlphaFoldDB" id="A0AA48H3P7"/>
<evidence type="ECO:0000313" key="7">
    <source>
        <dbReference type="EMBL" id="BDW84767.1"/>
    </source>
</evidence>
<dbReference type="Gene3D" id="2.40.30.170">
    <property type="match status" value="1"/>
</dbReference>
<proteinExistence type="predicted"/>
<evidence type="ECO:0000256" key="5">
    <source>
        <dbReference type="SAM" id="Phobius"/>
    </source>
</evidence>
<dbReference type="EMBL" id="AP027266">
    <property type="protein sequence ID" value="BDW84767.1"/>
    <property type="molecule type" value="Genomic_DNA"/>
</dbReference>
<dbReference type="GO" id="GO:0016020">
    <property type="term" value="C:membrane"/>
    <property type="evidence" value="ECO:0007669"/>
    <property type="project" value="UniProtKB-SubCell"/>
</dbReference>
<comment type="subcellular location">
    <subcellularLocation>
        <location evidence="1">Membrane</location>
        <topology evidence="1">Single-pass membrane protein</topology>
    </subcellularLocation>
</comment>
<keyword evidence="2 5" id="KW-0812">Transmembrane</keyword>
<dbReference type="KEGG" id="rmai:MACH21_09440"/>
<keyword evidence="3 5" id="KW-1133">Transmembrane helix</keyword>
<evidence type="ECO:0000256" key="4">
    <source>
        <dbReference type="ARBA" id="ARBA00023136"/>
    </source>
</evidence>
<name>A0AA48H3P7_9RHOB</name>
<sequence>MSAARPIQARHDPVPRARSVIYLVILTIALFLGWSYFASVNAVVRGPGRIEPRTATQTIQNLEGGIVEQILVSEGDIVEEGQLLALMDDTAFRSGFDELSGRADLLEMQILRLVAEAGPAGDPVLDFPPDLVARAPDAAQVEQDLFRARVTQFRETLTILEEILAARNAELALLEPMAERGAVSGSDLIRARQAVLEVRQQITELRTGFEAGRVQALSELQGELAQIRQQLRIRAAQVERAELRAPTRGVVNRVVVQTAGGVVAPGGPILEILPLDDALVVAGRIAPSDIGPVFVGMPANVKLTAYDYRDYGSIRGEVVHVSADTVTDPETNPPEPFFEITVALQSQSLTGPEGEVFVRPGMLADIELDAGQRTVFHYLFNPLLRAREAFSEPD</sequence>
<dbReference type="PRINTS" id="PR01490">
    <property type="entry name" value="RTXTOXIND"/>
</dbReference>
<feature type="domain" description="AprE-like beta-barrel" evidence="6">
    <location>
        <begin position="279"/>
        <end position="369"/>
    </location>
</feature>
<protein>
    <submittedName>
        <fullName evidence="7">Secretion protein</fullName>
    </submittedName>
</protein>
<dbReference type="InterPro" id="IPR058982">
    <property type="entry name" value="Beta-barrel_AprE"/>
</dbReference>
<evidence type="ECO:0000256" key="1">
    <source>
        <dbReference type="ARBA" id="ARBA00004167"/>
    </source>
</evidence>
<evidence type="ECO:0000256" key="2">
    <source>
        <dbReference type="ARBA" id="ARBA00022692"/>
    </source>
</evidence>
<gene>
    <name evidence="7" type="ORF">MACH21_09440</name>
</gene>
<dbReference type="PANTHER" id="PTHR30386">
    <property type="entry name" value="MEMBRANE FUSION SUBUNIT OF EMRAB-TOLC MULTIDRUG EFFLUX PUMP"/>
    <property type="match status" value="1"/>
</dbReference>
<keyword evidence="8" id="KW-1185">Reference proteome</keyword>
<evidence type="ECO:0000259" key="6">
    <source>
        <dbReference type="Pfam" id="PF26002"/>
    </source>
</evidence>
<accession>A0AA48H3P7</accession>
<dbReference type="RefSeq" id="WP_338274891.1">
    <property type="nucleotide sequence ID" value="NZ_AP027266.1"/>
</dbReference>
<dbReference type="Proteomes" id="UP001337723">
    <property type="component" value="Chromosome"/>
</dbReference>